<dbReference type="InterPro" id="IPR023210">
    <property type="entry name" value="NADP_OxRdtase_dom"/>
</dbReference>
<dbReference type="PANTHER" id="PTHR43625">
    <property type="entry name" value="AFLATOXIN B1 ALDEHYDE REDUCTASE"/>
    <property type="match status" value="1"/>
</dbReference>
<dbReference type="EMBL" id="RSMR01000017">
    <property type="protein sequence ID" value="MIK93168.1"/>
    <property type="molecule type" value="Genomic_DNA"/>
</dbReference>
<protein>
    <submittedName>
        <fullName evidence="3">Aldo/keto reductase</fullName>
    </submittedName>
</protein>
<keyword evidence="1" id="KW-0560">Oxidoreductase</keyword>
<dbReference type="GO" id="GO:0016491">
    <property type="term" value="F:oxidoreductase activity"/>
    <property type="evidence" value="ECO:0007669"/>
    <property type="project" value="UniProtKB-KW"/>
</dbReference>
<comment type="caution">
    <text evidence="3">The sequence shown here is derived from an EMBL/GenBank/DDBJ whole genome shotgun (WGS) entry which is preliminary data.</text>
</comment>
<evidence type="ECO:0000259" key="2">
    <source>
        <dbReference type="Pfam" id="PF00248"/>
    </source>
</evidence>
<dbReference type="Proteomes" id="UP000885283">
    <property type="component" value="Unassembled WGS sequence"/>
</dbReference>
<feature type="domain" description="NADP-dependent oxidoreductase" evidence="2">
    <location>
        <begin position="11"/>
        <end position="303"/>
    </location>
</feature>
<evidence type="ECO:0000313" key="3">
    <source>
        <dbReference type="EMBL" id="MIK93168.1"/>
    </source>
</evidence>
<reference evidence="3" key="1">
    <citation type="submission" date="2018-08" db="EMBL/GenBank/DDBJ databases">
        <authorList>
            <consortium name="GenomeTrakr network: Whole genome sequencing for foodborne pathogen traceback"/>
        </authorList>
    </citation>
    <scope>NUCLEOTIDE SEQUENCE [LARGE SCALE GENOMIC DNA]</scope>
    <source>
        <strain evidence="3">FLUFL-1338</strain>
    </source>
</reference>
<dbReference type="Pfam" id="PF00248">
    <property type="entry name" value="Aldo_ket_red"/>
    <property type="match status" value="1"/>
</dbReference>
<name>A0A402Q6V3_SALER</name>
<dbReference type="PANTHER" id="PTHR43625:SF40">
    <property type="entry name" value="ALDO-KETO REDUCTASE YAKC [NADP(+)]"/>
    <property type="match status" value="1"/>
</dbReference>
<dbReference type="InterPro" id="IPR036812">
    <property type="entry name" value="NAD(P)_OxRdtase_dom_sf"/>
</dbReference>
<sequence>MSSPILLKNMKIGLGCMGMSQWYGSTDDKESAETILEALDNGVNYLDTAVVYGPYTNEELIGKTIKGKRDKAFIATKFGFPMIKSDGSQIPPDSTPESILRSVHGSLKRLKTDYIDLLYQHRIDPNVPIEDVIGTMSKLVTEGKVRYIGLCEVGVKTLQRAHKVHPISALQAEYSLWERNLEKDIIPVASNLGVSIVAFCPLGRGFLTANKIDPENLDNNDFRLKDPRFEKVNYEKNLLYLDIIKNHAKNKNITPAQYALAWILANKNHIIPIPGTKRRVYLRENIKSTQVFLSEDDINSLEKDLDKIKVHGDR</sequence>
<evidence type="ECO:0000256" key="1">
    <source>
        <dbReference type="ARBA" id="ARBA00023002"/>
    </source>
</evidence>
<dbReference type="SUPFAM" id="SSF51430">
    <property type="entry name" value="NAD(P)-linked oxidoreductase"/>
    <property type="match status" value="1"/>
</dbReference>
<feature type="non-terminal residue" evidence="3">
    <location>
        <position position="314"/>
    </location>
</feature>
<dbReference type="Gene3D" id="3.20.20.100">
    <property type="entry name" value="NADP-dependent oxidoreductase domain"/>
    <property type="match status" value="1"/>
</dbReference>
<dbReference type="InterPro" id="IPR050791">
    <property type="entry name" value="Aldo-Keto_reductase"/>
</dbReference>
<gene>
    <name evidence="3" type="ORF">KO51_16900</name>
</gene>
<dbReference type="GO" id="GO:0005737">
    <property type="term" value="C:cytoplasm"/>
    <property type="evidence" value="ECO:0007669"/>
    <property type="project" value="TreeGrafter"/>
</dbReference>
<dbReference type="AlphaFoldDB" id="A0A402Q6V3"/>
<organism evidence="3">
    <name type="scientific">Salmonella enterica</name>
    <name type="common">Salmonella choleraesuis</name>
    <dbReference type="NCBI Taxonomy" id="28901"/>
    <lineage>
        <taxon>Bacteria</taxon>
        <taxon>Pseudomonadati</taxon>
        <taxon>Pseudomonadota</taxon>
        <taxon>Gammaproteobacteria</taxon>
        <taxon>Enterobacterales</taxon>
        <taxon>Enterobacteriaceae</taxon>
        <taxon>Salmonella</taxon>
    </lineage>
</organism>
<proteinExistence type="predicted"/>
<accession>A0A402Q6V3</accession>